<evidence type="ECO:0000313" key="1">
    <source>
        <dbReference type="EMBL" id="CUO32096.1"/>
    </source>
</evidence>
<dbReference type="RefSeq" id="WP_020993991.1">
    <property type="nucleotide sequence ID" value="NZ_JBDPBH010000152.1"/>
</dbReference>
<dbReference type="EMBL" id="CYZN01000016">
    <property type="protein sequence ID" value="CUO32096.1"/>
    <property type="molecule type" value="Genomic_DNA"/>
</dbReference>
<reference evidence="1 2" key="1">
    <citation type="submission" date="2015-09" db="EMBL/GenBank/DDBJ databases">
        <authorList>
            <consortium name="Pathogen Informatics"/>
        </authorList>
    </citation>
    <scope>NUCLEOTIDE SEQUENCE [LARGE SCALE GENOMIC DNA]</scope>
    <source>
        <strain evidence="1 2">2789STDY5834863</strain>
    </source>
</reference>
<organism evidence="1 2">
    <name type="scientific">Blautia wexlerae</name>
    <dbReference type="NCBI Taxonomy" id="418240"/>
    <lineage>
        <taxon>Bacteria</taxon>
        <taxon>Bacillati</taxon>
        <taxon>Bacillota</taxon>
        <taxon>Clostridia</taxon>
        <taxon>Lachnospirales</taxon>
        <taxon>Lachnospiraceae</taxon>
        <taxon>Blautia</taxon>
    </lineage>
</organism>
<evidence type="ECO:0000313" key="2">
    <source>
        <dbReference type="Proteomes" id="UP000095431"/>
    </source>
</evidence>
<proteinExistence type="predicted"/>
<dbReference type="AlphaFoldDB" id="A0A174E6M1"/>
<dbReference type="Proteomes" id="UP000095431">
    <property type="component" value="Unassembled WGS sequence"/>
</dbReference>
<name>A0A174E6M1_9FIRM</name>
<sequence>MYYEKETADKPEKWPANAREQILDTLCECVEKFEKNPSYKTREVLLSLTCEHDLNLNENFGLVRVTEYEVGILNFLYLVGNTYQISSLKTYIYNIIAEFLKFFVYRCHLQGGIGIR</sequence>
<accession>A0A174E6M1</accession>
<protein>
    <submittedName>
        <fullName evidence="1">Uncharacterized protein</fullName>
    </submittedName>
</protein>
<gene>
    <name evidence="1" type="ORF">ERS852478_02453</name>
</gene>